<evidence type="ECO:0000313" key="1">
    <source>
        <dbReference type="EMBL" id="CAI6364622.1"/>
    </source>
</evidence>
<evidence type="ECO:0000313" key="2">
    <source>
        <dbReference type="Proteomes" id="UP001160148"/>
    </source>
</evidence>
<sequence length="71" mass="8216">MMYRLMVIASMVNRDTANKPYLTNGKRRQSNWPCIHDLYQNVEAASGKLKQQKLKSDTLRLMMNTAVALRT</sequence>
<reference evidence="1 2" key="1">
    <citation type="submission" date="2023-01" db="EMBL/GenBank/DDBJ databases">
        <authorList>
            <person name="Whitehead M."/>
        </authorList>
    </citation>
    <scope>NUCLEOTIDE SEQUENCE [LARGE SCALE GENOMIC DNA]</scope>
</reference>
<dbReference type="EMBL" id="CARXXK010000004">
    <property type="protein sequence ID" value="CAI6364622.1"/>
    <property type="molecule type" value="Genomic_DNA"/>
</dbReference>
<gene>
    <name evidence="1" type="ORF">MEUPH1_LOCUS19425</name>
</gene>
<name>A0AAV0X9X5_9HEMI</name>
<keyword evidence="2" id="KW-1185">Reference proteome</keyword>
<dbReference type="Proteomes" id="UP001160148">
    <property type="component" value="Unassembled WGS sequence"/>
</dbReference>
<organism evidence="1 2">
    <name type="scientific">Macrosiphum euphorbiae</name>
    <name type="common">potato aphid</name>
    <dbReference type="NCBI Taxonomy" id="13131"/>
    <lineage>
        <taxon>Eukaryota</taxon>
        <taxon>Metazoa</taxon>
        <taxon>Ecdysozoa</taxon>
        <taxon>Arthropoda</taxon>
        <taxon>Hexapoda</taxon>
        <taxon>Insecta</taxon>
        <taxon>Pterygota</taxon>
        <taxon>Neoptera</taxon>
        <taxon>Paraneoptera</taxon>
        <taxon>Hemiptera</taxon>
        <taxon>Sternorrhyncha</taxon>
        <taxon>Aphidomorpha</taxon>
        <taxon>Aphidoidea</taxon>
        <taxon>Aphididae</taxon>
        <taxon>Macrosiphini</taxon>
        <taxon>Macrosiphum</taxon>
    </lineage>
</organism>
<proteinExistence type="predicted"/>
<comment type="caution">
    <text evidence="1">The sequence shown here is derived from an EMBL/GenBank/DDBJ whole genome shotgun (WGS) entry which is preliminary data.</text>
</comment>
<accession>A0AAV0X9X5</accession>
<dbReference type="AlphaFoldDB" id="A0AAV0X9X5"/>
<protein>
    <submittedName>
        <fullName evidence="1">Uncharacterized protein</fullName>
    </submittedName>
</protein>